<proteinExistence type="predicted"/>
<dbReference type="RefSeq" id="YP_010112666.1">
    <property type="nucleotide sequence ID" value="NC_055894.1"/>
</dbReference>
<feature type="region of interest" description="Disordered" evidence="1">
    <location>
        <begin position="198"/>
        <end position="229"/>
    </location>
</feature>
<dbReference type="Proteomes" id="UP000593734">
    <property type="component" value="Segment"/>
</dbReference>
<dbReference type="KEGG" id="vg:65131146"/>
<protein>
    <submittedName>
        <fullName evidence="2">Uncharacterized protein</fullName>
    </submittedName>
</protein>
<reference evidence="2 3" key="1">
    <citation type="submission" date="2020-07" db="EMBL/GenBank/DDBJ databases">
        <title>Taxonomic proposal: Crassvirales, a new order of highly abundant and diverse bacterial viruses.</title>
        <authorList>
            <person name="Shkoporov A.N."/>
            <person name="Stockdale S.R."/>
            <person name="Guerin E."/>
            <person name="Ross R.P."/>
            <person name="Hill C."/>
        </authorList>
    </citation>
    <scope>NUCLEOTIDE SEQUENCE [LARGE SCALE GENOMIC DNA]</scope>
</reference>
<keyword evidence="3" id="KW-1185">Reference proteome</keyword>
<sequence length="229" mass="25698">MLSKLISAEKRTRTNGDEFYVCTFSYSQGAKDAPTFITIGGVKVLNPQAAAIRNINLVKCLFPTEDETAKAYKKNLDRFIKCVESDSKTFTTKKGEVVKLSDCEFSLPLVYKTLPVSEVLGVNKIYYADANGEQKELTQLNAVGYSRLEMIVDEKTGEITDYKDSNEWDNDLNGGTYIEVITRNAHANIANGSYWYEKRGNKPEANESVDNPVSEPEKTQQTDNEDDDE</sequence>
<name>A0A7M1RST6_9CAUD</name>
<dbReference type="GeneID" id="65131146"/>
<accession>A0A7M1RST6</accession>
<dbReference type="EMBL" id="MT774401">
    <property type="protein sequence ID" value="QOR57214.1"/>
    <property type="molecule type" value="Genomic_DNA"/>
</dbReference>
<evidence type="ECO:0000313" key="2">
    <source>
        <dbReference type="EMBL" id="QOR57214.1"/>
    </source>
</evidence>
<evidence type="ECO:0000313" key="3">
    <source>
        <dbReference type="Proteomes" id="UP000593734"/>
    </source>
</evidence>
<evidence type="ECO:0000256" key="1">
    <source>
        <dbReference type="SAM" id="MobiDB-lite"/>
    </source>
</evidence>
<organism evidence="2 3">
    <name type="scientific">uncultured phage cr6_1</name>
    <dbReference type="NCBI Taxonomy" id="2772085"/>
    <lineage>
        <taxon>Viruses</taxon>
        <taxon>Duplodnaviria</taxon>
        <taxon>Heunggongvirae</taxon>
        <taxon>Uroviricota</taxon>
        <taxon>Caudoviricetes</taxon>
        <taxon>Crassvirales</taxon>
        <taxon>Suoliviridae</taxon>
        <taxon>Bearivirinae</taxon>
        <taxon>Afonbuvirus</taxon>
        <taxon>Afonbuvirus faecalis</taxon>
    </lineage>
</organism>